<dbReference type="KEGG" id="pda:103707836"/>
<evidence type="ECO:0000256" key="8">
    <source>
        <dbReference type="ARBA" id="ARBA00023235"/>
    </source>
</evidence>
<keyword evidence="4" id="KW-0276">Fatty acid metabolism</keyword>
<dbReference type="InterPro" id="IPR001753">
    <property type="entry name" value="Enoyl-CoA_hydra/iso"/>
</dbReference>
<organism evidence="9 10">
    <name type="scientific">Phoenix dactylifera</name>
    <name type="common">Date palm</name>
    <dbReference type="NCBI Taxonomy" id="42345"/>
    <lineage>
        <taxon>Eukaryota</taxon>
        <taxon>Viridiplantae</taxon>
        <taxon>Streptophyta</taxon>
        <taxon>Embryophyta</taxon>
        <taxon>Tracheophyta</taxon>
        <taxon>Spermatophyta</taxon>
        <taxon>Magnoliopsida</taxon>
        <taxon>Liliopsida</taxon>
        <taxon>Arecaceae</taxon>
        <taxon>Coryphoideae</taxon>
        <taxon>Phoeniceae</taxon>
        <taxon>Phoenix</taxon>
    </lineage>
</organism>
<dbReference type="GO" id="GO:0051750">
    <property type="term" value="F:delta(3,5)-delta(2,4)-dienoyl-CoA isomerase activity"/>
    <property type="evidence" value="ECO:0007669"/>
    <property type="project" value="TreeGrafter"/>
</dbReference>
<name>A0A8B9ACZ0_PHODC</name>
<evidence type="ECO:0000256" key="4">
    <source>
        <dbReference type="ARBA" id="ARBA00022832"/>
    </source>
</evidence>
<dbReference type="GeneID" id="103707836"/>
<evidence type="ECO:0000256" key="1">
    <source>
        <dbReference type="ARBA" id="ARBA00004275"/>
    </source>
</evidence>
<reference evidence="10" key="2">
    <citation type="submission" date="2025-08" db="UniProtKB">
        <authorList>
            <consortium name="RefSeq"/>
        </authorList>
    </citation>
    <scope>IDENTIFICATION</scope>
    <source>
        <tissue evidence="10">Young leaves</tissue>
    </source>
</reference>
<dbReference type="Pfam" id="PF00378">
    <property type="entry name" value="ECH_1"/>
    <property type="match status" value="1"/>
</dbReference>
<dbReference type="CDD" id="cd06558">
    <property type="entry name" value="crotonase-like"/>
    <property type="match status" value="1"/>
</dbReference>
<dbReference type="PANTHER" id="PTHR43149:SF1">
    <property type="entry name" value="DELTA(3,5)-DELTA(2,4)-DIENOYL-COA ISOMERASE, MITOCHONDRIAL"/>
    <property type="match status" value="1"/>
</dbReference>
<gene>
    <name evidence="10" type="primary">LOC103707836</name>
</gene>
<dbReference type="InterPro" id="IPR045002">
    <property type="entry name" value="Ech1-like"/>
</dbReference>
<comment type="subcellular location">
    <subcellularLocation>
        <location evidence="1">Peroxisome</location>
    </subcellularLocation>
</comment>
<evidence type="ECO:0000256" key="5">
    <source>
        <dbReference type="ARBA" id="ARBA00022990"/>
    </source>
</evidence>
<keyword evidence="5" id="KW-0007">Acetylation</keyword>
<dbReference type="OrthoDB" id="14970at2759"/>
<sequence>MARRSQAMDAVGAEAELKMGFETLEVVQKDRSIPVYYIYLNRPAQRNALTLPFFSELPRALAALDRLPSARALVLSGCGPHFCAGIDLSSLASSITAAPSSDDDPAAVRELLRRRILALQDAISAVERCRKPVVAEIHGACVGGGVDLAAACDIRCCSEDAFFSVKEVDLALAADLGTLQRLPAIVGYGNAADLALTGRRVSASEAKAMGLVSRVFPTRQALEEGVAALASGLAEKSSLAVMGTKAVMLRSRDLTMDQGLEYVATWNAAMLMSRDLKEAVSAQLQKRKPAFSKL</sequence>
<evidence type="ECO:0000313" key="10">
    <source>
        <dbReference type="RefSeq" id="XP_038984330.1"/>
    </source>
</evidence>
<dbReference type="Proteomes" id="UP000228380">
    <property type="component" value="Chromosome 7"/>
</dbReference>
<dbReference type="UniPathway" id="UPA00659"/>
<dbReference type="FunFam" id="3.90.226.10:FF:000024">
    <property type="entry name" value="Delta3,5-delta2,4-dienoyl-CoA isomerase"/>
    <property type="match status" value="1"/>
</dbReference>
<proteinExistence type="inferred from homology"/>
<keyword evidence="8 10" id="KW-0413">Isomerase</keyword>
<reference evidence="9" key="1">
    <citation type="journal article" date="2019" name="Nat. Commun.">
        <title>Genome-wide association mapping of date palm fruit traits.</title>
        <authorList>
            <person name="Hazzouri K.M."/>
            <person name="Gros-Balthazard M."/>
            <person name="Flowers J.M."/>
            <person name="Copetti D."/>
            <person name="Lemansour A."/>
            <person name="Lebrun M."/>
            <person name="Masmoudi K."/>
            <person name="Ferrand S."/>
            <person name="Dhar M.I."/>
            <person name="Fresquez Z.A."/>
            <person name="Rosas U."/>
            <person name="Zhang J."/>
            <person name="Talag J."/>
            <person name="Lee S."/>
            <person name="Kudrna D."/>
            <person name="Powell R.F."/>
            <person name="Leitch I.J."/>
            <person name="Krueger R.R."/>
            <person name="Wing R.A."/>
            <person name="Amiri K.M.A."/>
            <person name="Purugganan M.D."/>
        </authorList>
    </citation>
    <scope>NUCLEOTIDE SEQUENCE [LARGE SCALE GENOMIC DNA]</scope>
    <source>
        <strain evidence="9">cv. Khalas</strain>
    </source>
</reference>
<evidence type="ECO:0000256" key="2">
    <source>
        <dbReference type="ARBA" id="ARBA00005005"/>
    </source>
</evidence>
<dbReference type="GO" id="GO:0006635">
    <property type="term" value="P:fatty acid beta-oxidation"/>
    <property type="evidence" value="ECO:0007669"/>
    <property type="project" value="UniProtKB-UniPathway"/>
</dbReference>
<evidence type="ECO:0000256" key="3">
    <source>
        <dbReference type="ARBA" id="ARBA00005254"/>
    </source>
</evidence>
<keyword evidence="7" id="KW-0576">Peroxisome</keyword>
<accession>A0A8B9ACZ0</accession>
<keyword evidence="6" id="KW-0443">Lipid metabolism</keyword>
<evidence type="ECO:0000256" key="6">
    <source>
        <dbReference type="ARBA" id="ARBA00023098"/>
    </source>
</evidence>
<keyword evidence="9" id="KW-1185">Reference proteome</keyword>
<dbReference type="GO" id="GO:0005777">
    <property type="term" value="C:peroxisome"/>
    <property type="evidence" value="ECO:0007669"/>
    <property type="project" value="UniProtKB-SubCell"/>
</dbReference>
<dbReference type="InterPro" id="IPR029045">
    <property type="entry name" value="ClpP/crotonase-like_dom_sf"/>
</dbReference>
<dbReference type="NCBIfam" id="NF004794">
    <property type="entry name" value="PRK06142.1"/>
    <property type="match status" value="1"/>
</dbReference>
<evidence type="ECO:0000256" key="7">
    <source>
        <dbReference type="ARBA" id="ARBA00023140"/>
    </source>
</evidence>
<dbReference type="RefSeq" id="XP_038984330.1">
    <property type="nucleotide sequence ID" value="XM_039128402.1"/>
</dbReference>
<dbReference type="Gene3D" id="1.10.12.10">
    <property type="entry name" value="Lyase 2-enoyl-coa Hydratase, Chain A, domain 2"/>
    <property type="match status" value="1"/>
</dbReference>
<dbReference type="InterPro" id="IPR014748">
    <property type="entry name" value="Enoyl-CoA_hydra_C"/>
</dbReference>
<dbReference type="SUPFAM" id="SSF52096">
    <property type="entry name" value="ClpP/crotonase"/>
    <property type="match status" value="1"/>
</dbReference>
<dbReference type="AlphaFoldDB" id="A0A8B9ACZ0"/>
<comment type="pathway">
    <text evidence="2">Lipid metabolism; fatty acid beta-oxidation.</text>
</comment>
<comment type="similarity">
    <text evidence="3">Belongs to the enoyl-CoA hydratase/isomerase family.</text>
</comment>
<protein>
    <submittedName>
        <fullName evidence="10">Delta(3,5)-Delta(2,4)-dienoyl-CoA isomerase, peroxisomal</fullName>
    </submittedName>
</protein>
<dbReference type="FunFam" id="1.10.12.10:FF:000004">
    <property type="entry name" value="Delta3,5-delta2,4-dienoyl-CoA isomerase"/>
    <property type="match status" value="1"/>
</dbReference>
<evidence type="ECO:0000313" key="9">
    <source>
        <dbReference type="Proteomes" id="UP000228380"/>
    </source>
</evidence>
<dbReference type="PANTHER" id="PTHR43149">
    <property type="entry name" value="ENOYL-COA HYDRATASE"/>
    <property type="match status" value="1"/>
</dbReference>
<dbReference type="Gene3D" id="3.90.226.10">
    <property type="entry name" value="2-enoyl-CoA Hydratase, Chain A, domain 1"/>
    <property type="match status" value="1"/>
</dbReference>